<gene>
    <name evidence="2" type="ORF">A2390_01295</name>
</gene>
<proteinExistence type="predicted"/>
<evidence type="ECO:0000256" key="1">
    <source>
        <dbReference type="SAM" id="MobiDB-lite"/>
    </source>
</evidence>
<name>A0A1G2CMQ8_9BACT</name>
<evidence type="ECO:0000313" key="3">
    <source>
        <dbReference type="Proteomes" id="UP000178599"/>
    </source>
</evidence>
<dbReference type="Proteomes" id="UP000178599">
    <property type="component" value="Unassembled WGS sequence"/>
</dbReference>
<accession>A0A1G2CMQ8</accession>
<dbReference type="AlphaFoldDB" id="A0A1G2CMQ8"/>
<sequence>MEPAVKNDYLSKIKDRNKKSHVYRKFQLTGLEIAMYLEDEKHKSLYIKMAKFGDEYKLLSLAKDVGDRKSIENKGGYFMKIVFKNMPEVVKAFKKKEIAEFLPQIKKSKSAQKLKKKKTSLQKKRAKKQISAPASAS</sequence>
<feature type="region of interest" description="Disordered" evidence="1">
    <location>
        <begin position="111"/>
        <end position="137"/>
    </location>
</feature>
<protein>
    <submittedName>
        <fullName evidence="2">Uncharacterized protein</fullName>
    </submittedName>
</protein>
<feature type="compositionally biased region" description="Basic residues" evidence="1">
    <location>
        <begin position="111"/>
        <end position="128"/>
    </location>
</feature>
<comment type="caution">
    <text evidence="2">The sequence shown here is derived from an EMBL/GenBank/DDBJ whole genome shotgun (WGS) entry which is preliminary data.</text>
</comment>
<dbReference type="EMBL" id="MHLE01000029">
    <property type="protein sequence ID" value="OGZ02527.1"/>
    <property type="molecule type" value="Genomic_DNA"/>
</dbReference>
<organism evidence="2 3">
    <name type="scientific">Candidatus Liptonbacteria bacterium RIFOXYB1_FULL_36_10</name>
    <dbReference type="NCBI Taxonomy" id="1798654"/>
    <lineage>
        <taxon>Bacteria</taxon>
        <taxon>Candidatus Liptoniibacteriota</taxon>
    </lineage>
</organism>
<reference evidence="2 3" key="1">
    <citation type="journal article" date="2016" name="Nat. Commun.">
        <title>Thousands of microbial genomes shed light on interconnected biogeochemical processes in an aquifer system.</title>
        <authorList>
            <person name="Anantharaman K."/>
            <person name="Brown C.T."/>
            <person name="Hug L.A."/>
            <person name="Sharon I."/>
            <person name="Castelle C.J."/>
            <person name="Probst A.J."/>
            <person name="Thomas B.C."/>
            <person name="Singh A."/>
            <person name="Wilkins M.J."/>
            <person name="Karaoz U."/>
            <person name="Brodie E.L."/>
            <person name="Williams K.H."/>
            <person name="Hubbard S.S."/>
            <person name="Banfield J.F."/>
        </authorList>
    </citation>
    <scope>NUCLEOTIDE SEQUENCE [LARGE SCALE GENOMIC DNA]</scope>
</reference>
<evidence type="ECO:0000313" key="2">
    <source>
        <dbReference type="EMBL" id="OGZ02527.1"/>
    </source>
</evidence>